<reference evidence="3" key="1">
    <citation type="journal article" date="2019" name="Int. J. Syst. Evol. Microbiol.">
        <title>The Global Catalogue of Microorganisms (GCM) 10K type strain sequencing project: providing services to taxonomists for standard genome sequencing and annotation.</title>
        <authorList>
            <consortium name="The Broad Institute Genomics Platform"/>
            <consortium name="The Broad Institute Genome Sequencing Center for Infectious Disease"/>
            <person name="Wu L."/>
            <person name="Ma J."/>
        </authorList>
    </citation>
    <scope>NUCLEOTIDE SEQUENCE [LARGE SCALE GENOMIC DNA]</scope>
    <source>
        <strain evidence="3">NBRC 112299</strain>
    </source>
</reference>
<dbReference type="PANTHER" id="PTHR33993:SF1">
    <property type="entry name" value="GLYOXALASE FAMILY PROTEIN"/>
    <property type="match status" value="1"/>
</dbReference>
<sequence>MTVAEAAATMRIMADRDSIHSHHTFDYIEIPALDIDAAERFYRDALGWRFTEYGPGYRGIVTADGREAGGLTQVGEVARGTLLVVLFTRDLFSTREAILAAGGTLTRDIFEFPGGFRLHFMDVSGNELGVWAFPEGVTAPSQIPATSTE</sequence>
<accession>A0ABQ6IBR6</accession>
<dbReference type="EMBL" id="BSUN01000001">
    <property type="protein sequence ID" value="GMA35262.1"/>
    <property type="molecule type" value="Genomic_DNA"/>
</dbReference>
<dbReference type="Pfam" id="PF22677">
    <property type="entry name" value="Ble-like_N"/>
    <property type="match status" value="1"/>
</dbReference>
<evidence type="ECO:0000259" key="1">
    <source>
        <dbReference type="PROSITE" id="PS51819"/>
    </source>
</evidence>
<organism evidence="2 3">
    <name type="scientific">Demequina litorisediminis</name>
    <dbReference type="NCBI Taxonomy" id="1849022"/>
    <lineage>
        <taxon>Bacteria</taxon>
        <taxon>Bacillati</taxon>
        <taxon>Actinomycetota</taxon>
        <taxon>Actinomycetes</taxon>
        <taxon>Micrococcales</taxon>
        <taxon>Demequinaceae</taxon>
        <taxon>Demequina</taxon>
    </lineage>
</organism>
<dbReference type="InterPro" id="IPR052164">
    <property type="entry name" value="Anthracycline_SecMetBiosynth"/>
</dbReference>
<dbReference type="InterPro" id="IPR037523">
    <property type="entry name" value="VOC_core"/>
</dbReference>
<dbReference type="PROSITE" id="PS51819">
    <property type="entry name" value="VOC"/>
    <property type="match status" value="1"/>
</dbReference>
<dbReference type="InterPro" id="IPR029068">
    <property type="entry name" value="Glyas_Bleomycin-R_OHBP_Dase"/>
</dbReference>
<evidence type="ECO:0000313" key="2">
    <source>
        <dbReference type="EMBL" id="GMA35262.1"/>
    </source>
</evidence>
<dbReference type="SUPFAM" id="SSF54593">
    <property type="entry name" value="Glyoxalase/Bleomycin resistance protein/Dihydroxybiphenyl dioxygenase"/>
    <property type="match status" value="1"/>
</dbReference>
<protein>
    <submittedName>
        <fullName evidence="2">Bleomycin resistance protein</fullName>
    </submittedName>
</protein>
<dbReference type="InterPro" id="IPR053863">
    <property type="entry name" value="Glyoxy/Ble-like_N"/>
</dbReference>
<dbReference type="Gene3D" id="3.10.180.10">
    <property type="entry name" value="2,3-Dihydroxybiphenyl 1,2-Dioxygenase, domain 1"/>
    <property type="match status" value="1"/>
</dbReference>
<proteinExistence type="predicted"/>
<keyword evidence="3" id="KW-1185">Reference proteome</keyword>
<comment type="caution">
    <text evidence="2">The sequence shown here is derived from an EMBL/GenBank/DDBJ whole genome shotgun (WGS) entry which is preliminary data.</text>
</comment>
<feature type="domain" description="VOC" evidence="1">
    <location>
        <begin position="24"/>
        <end position="133"/>
    </location>
</feature>
<gene>
    <name evidence="2" type="ORF">GCM10025876_14660</name>
</gene>
<name>A0ABQ6IBR6_9MICO</name>
<dbReference type="Proteomes" id="UP001157125">
    <property type="component" value="Unassembled WGS sequence"/>
</dbReference>
<evidence type="ECO:0000313" key="3">
    <source>
        <dbReference type="Proteomes" id="UP001157125"/>
    </source>
</evidence>
<dbReference type="PANTHER" id="PTHR33993">
    <property type="entry name" value="GLYOXALASE-RELATED"/>
    <property type="match status" value="1"/>
</dbReference>